<organism evidence="2">
    <name type="scientific">Ignisphaera aggregans</name>
    <dbReference type="NCBI Taxonomy" id="334771"/>
    <lineage>
        <taxon>Archaea</taxon>
        <taxon>Thermoproteota</taxon>
        <taxon>Thermoprotei</taxon>
        <taxon>Desulfurococcales</taxon>
        <taxon>Desulfurococcaceae</taxon>
        <taxon>Ignisphaera</taxon>
    </lineage>
</organism>
<dbReference type="PANTHER" id="PTHR30121">
    <property type="entry name" value="UNCHARACTERIZED PROTEIN YJGR-RELATED"/>
    <property type="match status" value="1"/>
</dbReference>
<gene>
    <name evidence="2" type="ORF">ENM84_07690</name>
</gene>
<dbReference type="AlphaFoldDB" id="A0A7C5XLN8"/>
<dbReference type="SUPFAM" id="SSF52540">
    <property type="entry name" value="P-loop containing nucleoside triphosphate hydrolases"/>
    <property type="match status" value="1"/>
</dbReference>
<dbReference type="Pfam" id="PF01935">
    <property type="entry name" value="DUF87"/>
    <property type="match status" value="1"/>
</dbReference>
<feature type="domain" description="Helicase HerA central" evidence="1">
    <location>
        <begin position="46"/>
        <end position="111"/>
    </location>
</feature>
<dbReference type="InterPro" id="IPR051162">
    <property type="entry name" value="T4SS_component"/>
</dbReference>
<dbReference type="Gene3D" id="3.40.50.300">
    <property type="entry name" value="P-loop containing nucleotide triphosphate hydrolases"/>
    <property type="match status" value="2"/>
</dbReference>
<proteinExistence type="predicted"/>
<evidence type="ECO:0000259" key="1">
    <source>
        <dbReference type="Pfam" id="PF01935"/>
    </source>
</evidence>
<dbReference type="PANTHER" id="PTHR30121:SF6">
    <property type="entry name" value="SLR6007 PROTEIN"/>
    <property type="match status" value="1"/>
</dbReference>
<dbReference type="InterPro" id="IPR027417">
    <property type="entry name" value="P-loop_NTPase"/>
</dbReference>
<protein>
    <submittedName>
        <fullName evidence="2">DUF87 domain-containing protein</fullName>
    </submittedName>
</protein>
<dbReference type="InterPro" id="IPR002789">
    <property type="entry name" value="HerA_central"/>
</dbReference>
<name>A0A7C5XLN8_9CREN</name>
<reference evidence="2" key="1">
    <citation type="journal article" date="2020" name="mSystems">
        <title>Genome- and Community-Level Interaction Insights into Carbon Utilization and Element Cycling Functions of Hydrothermarchaeota in Hydrothermal Sediment.</title>
        <authorList>
            <person name="Zhou Z."/>
            <person name="Liu Y."/>
            <person name="Xu W."/>
            <person name="Pan J."/>
            <person name="Luo Z.H."/>
            <person name="Li M."/>
        </authorList>
    </citation>
    <scope>NUCLEOTIDE SEQUENCE [LARGE SCALE GENOMIC DNA]</scope>
    <source>
        <strain evidence="2">SpSt-1121</strain>
    </source>
</reference>
<dbReference type="EMBL" id="DRZI01000331">
    <property type="protein sequence ID" value="HHP82526.1"/>
    <property type="molecule type" value="Genomic_DNA"/>
</dbReference>
<evidence type="ECO:0000313" key="2">
    <source>
        <dbReference type="EMBL" id="HHP82526.1"/>
    </source>
</evidence>
<comment type="caution">
    <text evidence="2">The sequence shown here is derived from an EMBL/GenBank/DDBJ whole genome shotgun (WGS) entry which is preliminary data.</text>
</comment>
<accession>A0A7C5XLN8</accession>
<sequence>MFERVKPKGKKLLIDSLIYINPIPFVYSNNLGLGDIYLGIDLDFGSKVYWNPTSAINSHLFIVGPSGSGKSVALSTISYRIAKKFKPIITVFDIKTEYHYLFRISDLILNEFNPLKTPIPLCFCDDNKRDVEYSANAFLKAISKIYGVSTSLYRNLYESIKYVCSRCESMEYLYNITENFEALNDIINVFEIYPSRDLDPLKNLLDKHSIVNLREIFLESSTLSSLLITYIINNILKSHTLSFSNIPQRIVILDELWHVAPYIMDELVQILTRYSRGYGISIFMSTQNIDDVGIYIDAVTSNCNLLLAMASPIPGYWSKMARYWNLSRRGIDKASSLDNQGECVVRMYPYENPMFVYIDPLDE</sequence>